<organism evidence="1 2">
    <name type="scientific">Neoroseomonas soli</name>
    <dbReference type="NCBI Taxonomy" id="1081025"/>
    <lineage>
        <taxon>Bacteria</taxon>
        <taxon>Pseudomonadati</taxon>
        <taxon>Pseudomonadota</taxon>
        <taxon>Alphaproteobacteria</taxon>
        <taxon>Acetobacterales</taxon>
        <taxon>Acetobacteraceae</taxon>
        <taxon>Neoroseomonas</taxon>
    </lineage>
</organism>
<accession>A0A9X9X348</accession>
<dbReference type="EMBL" id="JAAEDM010000092">
    <property type="protein sequence ID" value="MBR0673827.1"/>
    <property type="molecule type" value="Genomic_DNA"/>
</dbReference>
<reference evidence="1" key="2">
    <citation type="journal article" date="2021" name="Syst. Appl. Microbiol.">
        <title>Roseomonas hellenica sp. nov., isolated from roots of wild-growing Alkanna tinctoria.</title>
        <authorList>
            <person name="Rat A."/>
            <person name="Naranjo H.D."/>
            <person name="Lebbe L."/>
            <person name="Cnockaert M."/>
            <person name="Krigas N."/>
            <person name="Grigoriadou K."/>
            <person name="Maloupa E."/>
            <person name="Willems A."/>
        </authorList>
    </citation>
    <scope>NUCLEOTIDE SEQUENCE</scope>
    <source>
        <strain evidence="1">LMG 31231</strain>
    </source>
</reference>
<protein>
    <submittedName>
        <fullName evidence="1">Sulfotransferase family protein</fullName>
    </submittedName>
</protein>
<keyword evidence="2" id="KW-1185">Reference proteome</keyword>
<evidence type="ECO:0000313" key="2">
    <source>
        <dbReference type="Proteomes" id="UP001138751"/>
    </source>
</evidence>
<dbReference type="AlphaFoldDB" id="A0A9X9X348"/>
<dbReference type="Proteomes" id="UP001138751">
    <property type="component" value="Unassembled WGS sequence"/>
</dbReference>
<gene>
    <name evidence="1" type="ORF">GXW76_21830</name>
</gene>
<sequence>MWGIDDPMMAGDEHRPGPRDATLVLGMHRSGTSALTRVIGSMGATLPSDPNPPAADNPEGYWEAAGLVAAHDAALQAAGSAWFDTRPFDPSSIAPETLVTLVARIVEALDRSFGAASHWVIKDPRICRFLPLLRGVLSRLGLHSAVVLALRPPAEVAASLAVRDQITPAYAGLLWARHVIEAERDSRDLPRVVVTYADLLADWRAVAANISRLPGNWTIPKHLAPPINPTLRHHHDLRPNNIFGEPVAAALHELDAALTALAARDGAPERAAMDAAAAPVLALSRQMAMTLEAEFLFQRLTSQPPLITAQDPVADRKRFAGVMQRLHATHRAVQPL</sequence>
<reference evidence="1" key="1">
    <citation type="submission" date="2020-01" db="EMBL/GenBank/DDBJ databases">
        <authorList>
            <person name="Rat A."/>
        </authorList>
    </citation>
    <scope>NUCLEOTIDE SEQUENCE</scope>
    <source>
        <strain evidence="1">LMG 31231</strain>
    </source>
</reference>
<evidence type="ECO:0000313" key="1">
    <source>
        <dbReference type="EMBL" id="MBR0673827.1"/>
    </source>
</evidence>
<dbReference type="RefSeq" id="WP_211864227.1">
    <property type="nucleotide sequence ID" value="NZ_JAAEDM010000092.1"/>
</dbReference>
<dbReference type="SUPFAM" id="SSF52540">
    <property type="entry name" value="P-loop containing nucleoside triphosphate hydrolases"/>
    <property type="match status" value="1"/>
</dbReference>
<dbReference type="Gene3D" id="3.40.50.300">
    <property type="entry name" value="P-loop containing nucleotide triphosphate hydrolases"/>
    <property type="match status" value="1"/>
</dbReference>
<proteinExistence type="predicted"/>
<name>A0A9X9X348_9PROT</name>
<dbReference type="InterPro" id="IPR027417">
    <property type="entry name" value="P-loop_NTPase"/>
</dbReference>
<comment type="caution">
    <text evidence="1">The sequence shown here is derived from an EMBL/GenBank/DDBJ whole genome shotgun (WGS) entry which is preliminary data.</text>
</comment>